<dbReference type="EMBL" id="KN833705">
    <property type="protein sequence ID" value="KIK25860.1"/>
    <property type="molecule type" value="Genomic_DNA"/>
</dbReference>
<keyword evidence="3" id="KW-0732">Signal</keyword>
<keyword evidence="7" id="KW-1185">Reference proteome</keyword>
<feature type="domain" description="CFEM" evidence="5">
    <location>
        <begin position="1"/>
        <end position="104"/>
    </location>
</feature>
<dbReference type="GO" id="GO:0005576">
    <property type="term" value="C:extracellular region"/>
    <property type="evidence" value="ECO:0007669"/>
    <property type="project" value="UniProtKB-SubCell"/>
</dbReference>
<keyword evidence="2" id="KW-0964">Secreted</keyword>
<comment type="subcellular location">
    <subcellularLocation>
        <location evidence="1">Secreted</location>
    </subcellularLocation>
</comment>
<dbReference type="OrthoDB" id="3267106at2759"/>
<keyword evidence="4" id="KW-1015">Disulfide bond</keyword>
<organism evidence="6 7">
    <name type="scientific">Pisolithus microcarpus 441</name>
    <dbReference type="NCBI Taxonomy" id="765257"/>
    <lineage>
        <taxon>Eukaryota</taxon>
        <taxon>Fungi</taxon>
        <taxon>Dikarya</taxon>
        <taxon>Basidiomycota</taxon>
        <taxon>Agaricomycotina</taxon>
        <taxon>Agaricomycetes</taxon>
        <taxon>Agaricomycetidae</taxon>
        <taxon>Boletales</taxon>
        <taxon>Sclerodermatineae</taxon>
        <taxon>Pisolithaceae</taxon>
        <taxon>Pisolithus</taxon>
    </lineage>
</organism>
<evidence type="ECO:0000256" key="4">
    <source>
        <dbReference type="ARBA" id="ARBA00023157"/>
    </source>
</evidence>
<evidence type="ECO:0000259" key="5">
    <source>
        <dbReference type="PROSITE" id="PS52012"/>
    </source>
</evidence>
<evidence type="ECO:0000256" key="2">
    <source>
        <dbReference type="ARBA" id="ARBA00022525"/>
    </source>
</evidence>
<dbReference type="PROSITE" id="PS52012">
    <property type="entry name" value="CFEM"/>
    <property type="match status" value="1"/>
</dbReference>
<reference evidence="7" key="2">
    <citation type="submission" date="2015-01" db="EMBL/GenBank/DDBJ databases">
        <title>Evolutionary Origins and Diversification of the Mycorrhizal Mutualists.</title>
        <authorList>
            <consortium name="DOE Joint Genome Institute"/>
            <consortium name="Mycorrhizal Genomics Consortium"/>
            <person name="Kohler A."/>
            <person name="Kuo A."/>
            <person name="Nagy L.G."/>
            <person name="Floudas D."/>
            <person name="Copeland A."/>
            <person name="Barry K.W."/>
            <person name="Cichocki N."/>
            <person name="Veneault-Fourrey C."/>
            <person name="LaButti K."/>
            <person name="Lindquist E.A."/>
            <person name="Lipzen A."/>
            <person name="Lundell T."/>
            <person name="Morin E."/>
            <person name="Murat C."/>
            <person name="Riley R."/>
            <person name="Ohm R."/>
            <person name="Sun H."/>
            <person name="Tunlid A."/>
            <person name="Henrissat B."/>
            <person name="Grigoriev I.V."/>
            <person name="Hibbett D.S."/>
            <person name="Martin F."/>
        </authorList>
    </citation>
    <scope>NUCLEOTIDE SEQUENCE [LARGE SCALE GENOMIC DNA]</scope>
    <source>
        <strain evidence="7">441</strain>
    </source>
</reference>
<dbReference type="Proteomes" id="UP000054018">
    <property type="component" value="Unassembled WGS sequence"/>
</dbReference>
<evidence type="ECO:0000313" key="6">
    <source>
        <dbReference type="EMBL" id="KIK25860.1"/>
    </source>
</evidence>
<sequence length="109" mass="11198">ITTSNTAGIPPLTGYPACVNLCLAHAAHAANCTSVIAVECYCSNPIFPQALVNCTAQSCIDNLSIAENLAQQYCNVAAYSYSEFSTGSIPALPTSLSFPSAPATTPPPT</sequence>
<dbReference type="Pfam" id="PF05730">
    <property type="entry name" value="CFEM"/>
    <property type="match status" value="1"/>
</dbReference>
<gene>
    <name evidence="6" type="ORF">PISMIDRAFT_54772</name>
</gene>
<evidence type="ECO:0000256" key="3">
    <source>
        <dbReference type="ARBA" id="ARBA00022729"/>
    </source>
</evidence>
<feature type="non-terminal residue" evidence="6">
    <location>
        <position position="109"/>
    </location>
</feature>
<feature type="non-terminal residue" evidence="6">
    <location>
        <position position="1"/>
    </location>
</feature>
<proteinExistence type="predicted"/>
<protein>
    <recommendedName>
        <fullName evidence="5">CFEM domain-containing protein</fullName>
    </recommendedName>
</protein>
<name>A0A0C9YLI5_9AGAM</name>
<dbReference type="AlphaFoldDB" id="A0A0C9YLI5"/>
<dbReference type="HOGENOM" id="CLU_2270183_0_0_1"/>
<evidence type="ECO:0000313" key="7">
    <source>
        <dbReference type="Proteomes" id="UP000054018"/>
    </source>
</evidence>
<accession>A0A0C9YLI5</accession>
<dbReference type="InterPro" id="IPR008427">
    <property type="entry name" value="Extracellular_membr_CFEM_dom"/>
</dbReference>
<evidence type="ECO:0000256" key="1">
    <source>
        <dbReference type="ARBA" id="ARBA00004613"/>
    </source>
</evidence>
<reference evidence="6 7" key="1">
    <citation type="submission" date="2014-04" db="EMBL/GenBank/DDBJ databases">
        <authorList>
            <consortium name="DOE Joint Genome Institute"/>
            <person name="Kuo A."/>
            <person name="Kohler A."/>
            <person name="Costa M.D."/>
            <person name="Nagy L.G."/>
            <person name="Floudas D."/>
            <person name="Copeland A."/>
            <person name="Barry K.W."/>
            <person name="Cichocki N."/>
            <person name="Veneault-Fourrey C."/>
            <person name="LaButti K."/>
            <person name="Lindquist E.A."/>
            <person name="Lipzen A."/>
            <person name="Lundell T."/>
            <person name="Morin E."/>
            <person name="Murat C."/>
            <person name="Sun H."/>
            <person name="Tunlid A."/>
            <person name="Henrissat B."/>
            <person name="Grigoriev I.V."/>
            <person name="Hibbett D.S."/>
            <person name="Martin F."/>
            <person name="Nordberg H.P."/>
            <person name="Cantor M.N."/>
            <person name="Hua S.X."/>
        </authorList>
    </citation>
    <scope>NUCLEOTIDE SEQUENCE [LARGE SCALE GENOMIC DNA]</scope>
    <source>
        <strain evidence="6 7">441</strain>
    </source>
</reference>